<name>A0A2P6S6L8_ROSCH</name>
<gene>
    <name evidence="8" type="ORF">RchiOBHm_Chr2g0176161</name>
</gene>
<dbReference type="Pfam" id="PF03009">
    <property type="entry name" value="GDPD"/>
    <property type="match status" value="1"/>
</dbReference>
<dbReference type="SUPFAM" id="SSF51695">
    <property type="entry name" value="PLC-like phosphodiesterases"/>
    <property type="match status" value="1"/>
</dbReference>
<proteinExistence type="inferred from homology"/>
<dbReference type="PANTHER" id="PTHR22958:SF1">
    <property type="entry name" value="GLYCEROPHOSPHOCHOLINE PHOSPHODIESTERASE GPCPD1"/>
    <property type="match status" value="1"/>
</dbReference>
<dbReference type="PROSITE" id="PS51704">
    <property type="entry name" value="GP_PDE"/>
    <property type="match status" value="1"/>
</dbReference>
<accession>A0A2P6S6L8</accession>
<evidence type="ECO:0000256" key="1">
    <source>
        <dbReference type="ARBA" id="ARBA00007277"/>
    </source>
</evidence>
<evidence type="ECO:0000259" key="7">
    <source>
        <dbReference type="PROSITE" id="PS51704"/>
    </source>
</evidence>
<dbReference type="OMA" id="GTELYYD"/>
<dbReference type="InterPro" id="IPR051578">
    <property type="entry name" value="GDPD"/>
</dbReference>
<dbReference type="GO" id="GO:0006071">
    <property type="term" value="P:glycerol metabolic process"/>
    <property type="evidence" value="ECO:0007669"/>
    <property type="project" value="UniProtKB-KW"/>
</dbReference>
<keyword evidence="4 8" id="KW-0378">Hydrolase</keyword>
<keyword evidence="9" id="KW-1185">Reference proteome</keyword>
<feature type="region of interest" description="Disordered" evidence="6">
    <location>
        <begin position="1"/>
        <end position="25"/>
    </location>
</feature>
<feature type="compositionally biased region" description="Polar residues" evidence="6">
    <location>
        <begin position="1"/>
        <end position="23"/>
    </location>
</feature>
<evidence type="ECO:0000256" key="2">
    <source>
        <dbReference type="ARBA" id="ARBA00012247"/>
    </source>
</evidence>
<dbReference type="GO" id="GO:0046475">
    <property type="term" value="P:glycerophospholipid catabolic process"/>
    <property type="evidence" value="ECO:0007669"/>
    <property type="project" value="TreeGrafter"/>
</dbReference>
<dbReference type="Proteomes" id="UP000238479">
    <property type="component" value="Chromosome 2"/>
</dbReference>
<organism evidence="8 9">
    <name type="scientific">Rosa chinensis</name>
    <name type="common">China rose</name>
    <dbReference type="NCBI Taxonomy" id="74649"/>
    <lineage>
        <taxon>Eukaryota</taxon>
        <taxon>Viridiplantae</taxon>
        <taxon>Streptophyta</taxon>
        <taxon>Embryophyta</taxon>
        <taxon>Tracheophyta</taxon>
        <taxon>Spermatophyta</taxon>
        <taxon>Magnoliopsida</taxon>
        <taxon>eudicotyledons</taxon>
        <taxon>Gunneridae</taxon>
        <taxon>Pentapetalae</taxon>
        <taxon>rosids</taxon>
        <taxon>fabids</taxon>
        <taxon>Rosales</taxon>
        <taxon>Rosaceae</taxon>
        <taxon>Rosoideae</taxon>
        <taxon>Rosoideae incertae sedis</taxon>
        <taxon>Rosa</taxon>
    </lineage>
</organism>
<evidence type="ECO:0000313" key="8">
    <source>
        <dbReference type="EMBL" id="PRQ54318.1"/>
    </source>
</evidence>
<sequence>MSLRNINSPPQHSWISTKTTTPRSPRLCSPRPFYFPVFKKKKKKKDTMALKAVHVSDVPNLDQVPENASLQLYSTRFSKGVEFGRVASRIPKFLVIGHRGNGMNALQSSDRRMRAIKENSIMSFNTAAKYPLDFVEFDVQVTKDGCPVIFHDDFILTEDQGTVFEKRIPELCLTEFLNYGPQREAAKDGKPLLRKNKDGQIVRWEVEKDDSLCTLQEVFEKVEPSVGFNIEIKFDDYIVYQEDYLVRVLQSILKVVFEYAKDRPIVFSSFQPDAAVLVKKLQNTYPVFFLTNGGNEIYCDVRRNSLDEAIKVCLEGGLEGIVSEVKGVFRNPGAVTKIKESKLSLLTYGKLNNVAEAVYMQHLMGIEGVIVDFVQEITEAVCDMIKPSAATEEDGDDLLEGDGKMQLKSKPEFSQRELSFLLKLIPELIQL</sequence>
<comment type="similarity">
    <text evidence="1">Belongs to the glycerophosphoryl diester phosphodiesterase family.</text>
</comment>
<dbReference type="EMBL" id="PDCK01000040">
    <property type="protein sequence ID" value="PRQ54318.1"/>
    <property type="molecule type" value="Genomic_DNA"/>
</dbReference>
<keyword evidence="3" id="KW-0319">Glycerol metabolism</keyword>
<dbReference type="GO" id="GO:0008889">
    <property type="term" value="F:glycerophosphodiester phosphodiesterase activity"/>
    <property type="evidence" value="ECO:0007669"/>
    <property type="project" value="UniProtKB-EC"/>
</dbReference>
<evidence type="ECO:0000256" key="4">
    <source>
        <dbReference type="ARBA" id="ARBA00022801"/>
    </source>
</evidence>
<evidence type="ECO:0000256" key="6">
    <source>
        <dbReference type="SAM" id="MobiDB-lite"/>
    </source>
</evidence>
<evidence type="ECO:0000256" key="5">
    <source>
        <dbReference type="ARBA" id="ARBA00047512"/>
    </source>
</evidence>
<evidence type="ECO:0000313" key="9">
    <source>
        <dbReference type="Proteomes" id="UP000238479"/>
    </source>
</evidence>
<evidence type="ECO:0000256" key="3">
    <source>
        <dbReference type="ARBA" id="ARBA00022798"/>
    </source>
</evidence>
<feature type="domain" description="GP-PDE" evidence="7">
    <location>
        <begin position="93"/>
        <end position="381"/>
    </location>
</feature>
<protein>
    <recommendedName>
        <fullName evidence="2">glycerophosphodiester phosphodiesterase</fullName>
        <ecNumber evidence="2">3.1.4.46</ecNumber>
    </recommendedName>
</protein>
<dbReference type="EC" id="3.1.4.46" evidence="2"/>
<dbReference type="PANTHER" id="PTHR22958">
    <property type="entry name" value="GLYCEROPHOSPHORYL DIESTER PHOSPHODIESTERASE"/>
    <property type="match status" value="1"/>
</dbReference>
<comment type="caution">
    <text evidence="8">The sequence shown here is derived from an EMBL/GenBank/DDBJ whole genome shotgun (WGS) entry which is preliminary data.</text>
</comment>
<dbReference type="FunFam" id="3.20.20.190:FF:000034">
    <property type="entry name" value="Glycerophosphodiester phosphodiesterase GDPD2"/>
    <property type="match status" value="1"/>
</dbReference>
<dbReference type="InterPro" id="IPR030395">
    <property type="entry name" value="GP_PDE_dom"/>
</dbReference>
<reference evidence="8 9" key="1">
    <citation type="journal article" date="2018" name="Nat. Genet.">
        <title>The Rosa genome provides new insights in the design of modern roses.</title>
        <authorList>
            <person name="Bendahmane M."/>
        </authorList>
    </citation>
    <scope>NUCLEOTIDE SEQUENCE [LARGE SCALE GENOMIC DNA]</scope>
    <source>
        <strain evidence="9">cv. Old Blush</strain>
    </source>
</reference>
<dbReference type="Gramene" id="PRQ54318">
    <property type="protein sequence ID" value="PRQ54318"/>
    <property type="gene ID" value="RchiOBHm_Chr2g0176161"/>
</dbReference>
<dbReference type="STRING" id="74649.A0A2P6S6L8"/>
<comment type="catalytic activity">
    <reaction evidence="5">
        <text>a sn-glycero-3-phosphodiester + H2O = an alcohol + sn-glycerol 3-phosphate + H(+)</text>
        <dbReference type="Rhea" id="RHEA:12969"/>
        <dbReference type="ChEBI" id="CHEBI:15377"/>
        <dbReference type="ChEBI" id="CHEBI:15378"/>
        <dbReference type="ChEBI" id="CHEBI:30879"/>
        <dbReference type="ChEBI" id="CHEBI:57597"/>
        <dbReference type="ChEBI" id="CHEBI:83408"/>
        <dbReference type="EC" id="3.1.4.46"/>
    </reaction>
</comment>
<dbReference type="InterPro" id="IPR017946">
    <property type="entry name" value="PLC-like_Pdiesterase_TIM-brl"/>
</dbReference>
<dbReference type="Gene3D" id="3.20.20.190">
    <property type="entry name" value="Phosphatidylinositol (PI) phosphodiesterase"/>
    <property type="match status" value="1"/>
</dbReference>
<dbReference type="AlphaFoldDB" id="A0A2P6S6L8"/>